<protein>
    <submittedName>
        <fullName evidence="1">Uncharacterized protein</fullName>
    </submittedName>
</protein>
<dbReference type="Proteomes" id="UP000297527">
    <property type="component" value="Unassembled WGS sequence"/>
</dbReference>
<proteinExistence type="predicted"/>
<keyword evidence="2" id="KW-1185">Reference proteome</keyword>
<name>A0A4Z1IDM6_9HELO</name>
<dbReference type="EMBL" id="PQXN01000069">
    <property type="protein sequence ID" value="TGO57110.1"/>
    <property type="molecule type" value="Genomic_DNA"/>
</dbReference>
<sequence length="149" mass="16608">MLGTKEDGLFIIDTPPKKDQKYSAKVKRSVKMSPNTRIADLAATIQEHTSKVDEYLASNNIPSPSFDVSCPLRLSLPLDIQASRNAVLEASDDLYMQGIQNARVRDPNDWEQLFASVDERFKSFGVGTDDGSELSTVCVMWDGEDMFEV</sequence>
<gene>
    <name evidence="1" type="ORF">BCON_0069g00040</name>
</gene>
<evidence type="ECO:0000313" key="2">
    <source>
        <dbReference type="Proteomes" id="UP000297527"/>
    </source>
</evidence>
<comment type="caution">
    <text evidence="1">The sequence shown here is derived from an EMBL/GenBank/DDBJ whole genome shotgun (WGS) entry which is preliminary data.</text>
</comment>
<accession>A0A4Z1IDM6</accession>
<dbReference type="OrthoDB" id="1606438at2759"/>
<dbReference type="AlphaFoldDB" id="A0A4Z1IDM6"/>
<reference evidence="1 2" key="1">
    <citation type="submission" date="2017-12" db="EMBL/GenBank/DDBJ databases">
        <title>Comparative genomics of Botrytis spp.</title>
        <authorList>
            <person name="Valero-Jimenez C.A."/>
            <person name="Tapia P."/>
            <person name="Veloso J."/>
            <person name="Silva-Moreno E."/>
            <person name="Staats M."/>
            <person name="Valdes J.H."/>
            <person name="Van Kan J.A.L."/>
        </authorList>
    </citation>
    <scope>NUCLEOTIDE SEQUENCE [LARGE SCALE GENOMIC DNA]</scope>
    <source>
        <strain evidence="1 2">MUCL11595</strain>
    </source>
</reference>
<evidence type="ECO:0000313" key="1">
    <source>
        <dbReference type="EMBL" id="TGO57110.1"/>
    </source>
</evidence>
<organism evidence="1 2">
    <name type="scientific">Botryotinia convoluta</name>
    <dbReference type="NCBI Taxonomy" id="54673"/>
    <lineage>
        <taxon>Eukaryota</taxon>
        <taxon>Fungi</taxon>
        <taxon>Dikarya</taxon>
        <taxon>Ascomycota</taxon>
        <taxon>Pezizomycotina</taxon>
        <taxon>Leotiomycetes</taxon>
        <taxon>Helotiales</taxon>
        <taxon>Sclerotiniaceae</taxon>
        <taxon>Botryotinia</taxon>
    </lineage>
</organism>